<comment type="subcellular location">
    <subcellularLocation>
        <location evidence="2">Periplasm</location>
    </subcellularLocation>
</comment>
<dbReference type="InterPro" id="IPR019546">
    <property type="entry name" value="TAT_signal_bac_arc"/>
</dbReference>
<evidence type="ECO:0000256" key="6">
    <source>
        <dbReference type="ARBA" id="ARBA00022801"/>
    </source>
</evidence>
<keyword evidence="6" id="KW-0378">Hydrolase</keyword>
<dbReference type="PANTHER" id="PTHR22726">
    <property type="entry name" value="METALLOENDOPEPTIDASE OMA1"/>
    <property type="match status" value="1"/>
</dbReference>
<keyword evidence="8" id="KW-0411">Iron-sulfur</keyword>
<proteinExistence type="predicted"/>
<keyword evidence="8" id="KW-0408">Iron</keyword>
<dbReference type="InterPro" id="IPR011990">
    <property type="entry name" value="TPR-like_helical_dom_sf"/>
</dbReference>
<dbReference type="InterPro" id="IPR006311">
    <property type="entry name" value="TAT_signal"/>
</dbReference>
<sequence>MSNADTIKRWSRREFIKAGGMTVAGAALSGCAKNPVTGENQLMLVSEQQEIAMDRQASPQQLSTDYGVVRSMDLDDYVGKVGKSLSDTSHRPHMPFNYNVVNANYVNAYAFPGGTIACTRGIMLEVDNEAELAALLGHEIGHVNARHTASRMSSQILISGAAGLGGALIGAKYGNTWGAVAGGLGGIGVGLLLASYSRDDERQADALGMQYMTNADYNPDGMIGLMEMLNEQHDREPSALEVMFSTHPMSSERLATARQRANTKYLGAKQYAFYRERYMDNTAKLRAIGPAIKDMQKAEKLGGKKQYDEAETTMRTALLQVPDDYAGLLIMSKLLAAQKKYDEALAYAEHAHQVYPEEAQASAMTGLLALNAKKYSRAYDGFQAYDKALPGNPMVGFYKGYSQEKMGNRKEAAQEYYKYLQKVREGDAANHAYSRLVQWGYLRGEVTPGTSEFEIMA</sequence>
<keyword evidence="12" id="KW-1185">Reference proteome</keyword>
<evidence type="ECO:0000256" key="7">
    <source>
        <dbReference type="ARBA" id="ARBA00022833"/>
    </source>
</evidence>
<dbReference type="Gene3D" id="3.30.2010.10">
    <property type="entry name" value="Metalloproteases ('zincins'), catalytic domain"/>
    <property type="match status" value="1"/>
</dbReference>
<evidence type="ECO:0000313" key="12">
    <source>
        <dbReference type="Proteomes" id="UP001061361"/>
    </source>
</evidence>
<keyword evidence="9" id="KW-0482">Metalloprotease</keyword>
<protein>
    <recommendedName>
        <fullName evidence="10">Peptidase M48 domain-containing protein</fullName>
    </recommendedName>
</protein>
<gene>
    <name evidence="11" type="ORF">JCM14722_21340</name>
</gene>
<keyword evidence="5" id="KW-0479">Metal-binding</keyword>
<dbReference type="SUPFAM" id="SSF48452">
    <property type="entry name" value="TPR-like"/>
    <property type="match status" value="1"/>
</dbReference>
<dbReference type="EMBL" id="AP026708">
    <property type="protein sequence ID" value="BDQ34592.1"/>
    <property type="molecule type" value="Genomic_DNA"/>
</dbReference>
<evidence type="ECO:0000256" key="5">
    <source>
        <dbReference type="ARBA" id="ARBA00022723"/>
    </source>
</evidence>
<keyword evidence="4" id="KW-0645">Protease</keyword>
<dbReference type="PANTHER" id="PTHR22726:SF1">
    <property type="entry name" value="METALLOENDOPEPTIDASE OMA1, MITOCHONDRIAL"/>
    <property type="match status" value="1"/>
</dbReference>
<evidence type="ECO:0000259" key="10">
    <source>
        <dbReference type="Pfam" id="PF01435"/>
    </source>
</evidence>
<evidence type="ECO:0000313" key="11">
    <source>
        <dbReference type="EMBL" id="BDQ34592.1"/>
    </source>
</evidence>
<dbReference type="PROSITE" id="PS51318">
    <property type="entry name" value="TAT"/>
    <property type="match status" value="1"/>
</dbReference>
<evidence type="ECO:0000256" key="9">
    <source>
        <dbReference type="ARBA" id="ARBA00023049"/>
    </source>
</evidence>
<dbReference type="Gene3D" id="1.25.40.10">
    <property type="entry name" value="Tetratricopeptide repeat domain"/>
    <property type="match status" value="1"/>
</dbReference>
<evidence type="ECO:0000256" key="4">
    <source>
        <dbReference type="ARBA" id="ARBA00022670"/>
    </source>
</evidence>
<comment type="cofactor">
    <cofactor evidence="1">
        <name>Zn(2+)</name>
        <dbReference type="ChEBI" id="CHEBI:29105"/>
    </cofactor>
</comment>
<dbReference type="InterPro" id="IPR051156">
    <property type="entry name" value="Mito/Outer_Membr_Metalloprot"/>
</dbReference>
<keyword evidence="7" id="KW-0862">Zinc</keyword>
<dbReference type="Pfam" id="PF01435">
    <property type="entry name" value="Peptidase_M48"/>
    <property type="match status" value="1"/>
</dbReference>
<dbReference type="NCBIfam" id="TIGR01409">
    <property type="entry name" value="TAT_signal_seq"/>
    <property type="match status" value="1"/>
</dbReference>
<dbReference type="InterPro" id="IPR001915">
    <property type="entry name" value="Peptidase_M48"/>
</dbReference>
<name>A0ABM8ASX1_9BACT</name>
<evidence type="ECO:0000256" key="1">
    <source>
        <dbReference type="ARBA" id="ARBA00001947"/>
    </source>
</evidence>
<accession>A0ABM8ASX1</accession>
<dbReference type="Proteomes" id="UP001061361">
    <property type="component" value="Chromosome"/>
</dbReference>
<evidence type="ECO:0000256" key="3">
    <source>
        <dbReference type="ARBA" id="ARBA00011771"/>
    </source>
</evidence>
<reference evidence="11" key="1">
    <citation type="submission" date="2022-08" db="EMBL/GenBank/DDBJ databases">
        <title>Genome Sequence of the sulphate-reducing bacterium, Pseudodesulfovibrio portus JCM14722.</title>
        <authorList>
            <person name="Kondo R."/>
            <person name="Kataoka T."/>
        </authorList>
    </citation>
    <scope>NUCLEOTIDE SEQUENCE</scope>
    <source>
        <strain evidence="11">JCM 14722</strain>
    </source>
</reference>
<comment type="subunit">
    <text evidence="3">Heterodimer of a large and a small subunit.</text>
</comment>
<evidence type="ECO:0000256" key="2">
    <source>
        <dbReference type="ARBA" id="ARBA00004418"/>
    </source>
</evidence>
<dbReference type="RefSeq" id="WP_264981491.1">
    <property type="nucleotide sequence ID" value="NZ_AP026708.1"/>
</dbReference>
<feature type="domain" description="Peptidase M48" evidence="10">
    <location>
        <begin position="77"/>
        <end position="260"/>
    </location>
</feature>
<evidence type="ECO:0000256" key="8">
    <source>
        <dbReference type="ARBA" id="ARBA00023014"/>
    </source>
</evidence>
<organism evidence="11 12">
    <name type="scientific">Pseudodesulfovibrio portus</name>
    <dbReference type="NCBI Taxonomy" id="231439"/>
    <lineage>
        <taxon>Bacteria</taxon>
        <taxon>Pseudomonadati</taxon>
        <taxon>Thermodesulfobacteriota</taxon>
        <taxon>Desulfovibrionia</taxon>
        <taxon>Desulfovibrionales</taxon>
        <taxon>Desulfovibrionaceae</taxon>
    </lineage>
</organism>